<keyword evidence="6" id="KW-1185">Reference proteome</keyword>
<dbReference type="InterPro" id="IPR027417">
    <property type="entry name" value="P-loop_NTPase"/>
</dbReference>
<dbReference type="InterPro" id="IPR017871">
    <property type="entry name" value="ABC_transporter-like_CS"/>
</dbReference>
<accession>A0ABT2U065</accession>
<dbReference type="RefSeq" id="WP_242977799.1">
    <property type="nucleotide sequence ID" value="NZ_JAOQJE010000001.1"/>
</dbReference>
<name>A0ABT2U065_9FIRM</name>
<dbReference type="Pfam" id="PF00005">
    <property type="entry name" value="ABC_tran"/>
    <property type="match status" value="1"/>
</dbReference>
<dbReference type="PROSITE" id="PS00211">
    <property type="entry name" value="ABC_TRANSPORTER_1"/>
    <property type="match status" value="1"/>
</dbReference>
<dbReference type="CDD" id="cd03230">
    <property type="entry name" value="ABC_DR_subfamily_A"/>
    <property type="match status" value="1"/>
</dbReference>
<dbReference type="PANTHER" id="PTHR42939">
    <property type="entry name" value="ABC TRANSPORTER ATP-BINDING PROTEIN ALBC-RELATED"/>
    <property type="match status" value="1"/>
</dbReference>
<dbReference type="GO" id="GO:0005524">
    <property type="term" value="F:ATP binding"/>
    <property type="evidence" value="ECO:0007669"/>
    <property type="project" value="UniProtKB-KW"/>
</dbReference>
<dbReference type="InterPro" id="IPR003439">
    <property type="entry name" value="ABC_transporter-like_ATP-bd"/>
</dbReference>
<dbReference type="InterPro" id="IPR051782">
    <property type="entry name" value="ABC_Transporter_VariousFunc"/>
</dbReference>
<protein>
    <submittedName>
        <fullName evidence="5">ABC transporter ATP-binding protein</fullName>
    </submittedName>
</protein>
<evidence type="ECO:0000256" key="2">
    <source>
        <dbReference type="ARBA" id="ARBA00022741"/>
    </source>
</evidence>
<evidence type="ECO:0000256" key="3">
    <source>
        <dbReference type="ARBA" id="ARBA00022840"/>
    </source>
</evidence>
<evidence type="ECO:0000259" key="4">
    <source>
        <dbReference type="PROSITE" id="PS50893"/>
    </source>
</evidence>
<dbReference type="PANTHER" id="PTHR42939:SF3">
    <property type="entry name" value="ABC TRANSPORTER ATP-BINDING COMPONENT"/>
    <property type="match status" value="1"/>
</dbReference>
<dbReference type="InterPro" id="IPR003593">
    <property type="entry name" value="AAA+_ATPase"/>
</dbReference>
<evidence type="ECO:0000313" key="6">
    <source>
        <dbReference type="Proteomes" id="UP001652397"/>
    </source>
</evidence>
<dbReference type="Proteomes" id="UP001652397">
    <property type="component" value="Unassembled WGS sequence"/>
</dbReference>
<feature type="domain" description="ABC transporter" evidence="4">
    <location>
        <begin position="5"/>
        <end position="231"/>
    </location>
</feature>
<keyword evidence="1" id="KW-0813">Transport</keyword>
<evidence type="ECO:0000256" key="1">
    <source>
        <dbReference type="ARBA" id="ARBA00022448"/>
    </source>
</evidence>
<dbReference type="SUPFAM" id="SSF52540">
    <property type="entry name" value="P-loop containing nucleoside triphosphate hydrolases"/>
    <property type="match status" value="1"/>
</dbReference>
<evidence type="ECO:0000313" key="5">
    <source>
        <dbReference type="EMBL" id="MCU6787837.1"/>
    </source>
</evidence>
<sequence>MMENALEINGLYKHYDGFALQDVSFMLPRGVVMGFIGENGAGKTTTIKAVLNLIRRDAGAIKVLGLDNIAEERAVKERIGVVLEDGCFLNTLTARHVDVLMGKAYQSWQSEQFFRFMERFGIDRNKKIKDYSKGMRMKVSIAAALSHGAELLIMDEPTSGLDPVVRDEVLDLFYDFMQEDSHAILLSSHITSDLDKIADHITFIHQGRVLLSEPRDELLDTFGVLRCTAEQLSALEPSAMRAKRIGAFGCEALVRRDSVPANWPVEAANIEQIMLFLTRGEEQR</sequence>
<reference evidence="5 6" key="1">
    <citation type="journal article" date="2021" name="ISME Commun">
        <title>Automated analysis of genomic sequences facilitates high-throughput and comprehensive description of bacteria.</title>
        <authorList>
            <person name="Hitch T.C.A."/>
        </authorList>
    </citation>
    <scope>NUCLEOTIDE SEQUENCE [LARGE SCALE GENOMIC DNA]</scope>
    <source>
        <strain evidence="5 6">Sanger_34</strain>
    </source>
</reference>
<keyword evidence="2" id="KW-0547">Nucleotide-binding</keyword>
<dbReference type="PROSITE" id="PS50893">
    <property type="entry name" value="ABC_TRANSPORTER_2"/>
    <property type="match status" value="1"/>
</dbReference>
<dbReference type="EMBL" id="JAOQJE010000001">
    <property type="protein sequence ID" value="MCU6787837.1"/>
    <property type="molecule type" value="Genomic_DNA"/>
</dbReference>
<organism evidence="5 6">
    <name type="scientific">Agathobaculum ammoniilyticum</name>
    <dbReference type="NCBI Taxonomy" id="2981778"/>
    <lineage>
        <taxon>Bacteria</taxon>
        <taxon>Bacillati</taxon>
        <taxon>Bacillota</taxon>
        <taxon>Clostridia</taxon>
        <taxon>Eubacteriales</taxon>
        <taxon>Butyricicoccaceae</taxon>
        <taxon>Agathobaculum</taxon>
    </lineage>
</organism>
<dbReference type="Gene3D" id="3.40.50.300">
    <property type="entry name" value="P-loop containing nucleotide triphosphate hydrolases"/>
    <property type="match status" value="1"/>
</dbReference>
<keyword evidence="3 5" id="KW-0067">ATP-binding</keyword>
<proteinExistence type="predicted"/>
<gene>
    <name evidence="5" type="ORF">OCV66_01825</name>
</gene>
<dbReference type="SMART" id="SM00382">
    <property type="entry name" value="AAA"/>
    <property type="match status" value="1"/>
</dbReference>
<comment type="caution">
    <text evidence="5">The sequence shown here is derived from an EMBL/GenBank/DDBJ whole genome shotgun (WGS) entry which is preliminary data.</text>
</comment>